<evidence type="ECO:0000256" key="1">
    <source>
        <dbReference type="ARBA" id="ARBA00022448"/>
    </source>
</evidence>
<dbReference type="GO" id="GO:0005506">
    <property type="term" value="F:iron ion binding"/>
    <property type="evidence" value="ECO:0007669"/>
    <property type="project" value="InterPro"/>
</dbReference>
<dbReference type="PRINTS" id="PR00605">
    <property type="entry name" value="CYTCHROMECIC"/>
</dbReference>
<organism evidence="7">
    <name type="scientific">marine metagenome</name>
    <dbReference type="NCBI Taxonomy" id="408172"/>
    <lineage>
        <taxon>unclassified sequences</taxon>
        <taxon>metagenomes</taxon>
        <taxon>ecological metagenomes</taxon>
    </lineage>
</organism>
<name>A0A382HIR8_9ZZZZ</name>
<dbReference type="EMBL" id="UINC01061528">
    <property type="protein sequence ID" value="SVB87200.1"/>
    <property type="molecule type" value="Genomic_DNA"/>
</dbReference>
<evidence type="ECO:0000256" key="4">
    <source>
        <dbReference type="ARBA" id="ARBA00022982"/>
    </source>
</evidence>
<keyword evidence="5" id="KW-0408">Iron</keyword>
<dbReference type="AlphaFoldDB" id="A0A382HIR8"/>
<reference evidence="7" key="1">
    <citation type="submission" date="2018-05" db="EMBL/GenBank/DDBJ databases">
        <authorList>
            <person name="Lanie J.A."/>
            <person name="Ng W.-L."/>
            <person name="Kazmierczak K.M."/>
            <person name="Andrzejewski T.M."/>
            <person name="Davidsen T.M."/>
            <person name="Wayne K.J."/>
            <person name="Tettelin H."/>
            <person name="Glass J.I."/>
            <person name="Rusch D."/>
            <person name="Podicherti R."/>
            <person name="Tsui H.-C.T."/>
            <person name="Winkler M.E."/>
        </authorList>
    </citation>
    <scope>NUCLEOTIDE SEQUENCE</scope>
</reference>
<dbReference type="Gene3D" id="1.10.760.10">
    <property type="entry name" value="Cytochrome c-like domain"/>
    <property type="match status" value="1"/>
</dbReference>
<keyword evidence="2" id="KW-0349">Heme</keyword>
<sequence length="111" mass="11434">MRPHPIIPIVGLVMLAACAGSPPPVPGADTGTADPVLVEGREVWARSCASCHAPDGAGGSGPSMRAIVERFPDPGDQVVVIADGRGGMPAFGGRYSVSEIRAVVRYTREVL</sequence>
<evidence type="ECO:0000256" key="3">
    <source>
        <dbReference type="ARBA" id="ARBA00022723"/>
    </source>
</evidence>
<dbReference type="GO" id="GO:0020037">
    <property type="term" value="F:heme binding"/>
    <property type="evidence" value="ECO:0007669"/>
    <property type="project" value="InterPro"/>
</dbReference>
<evidence type="ECO:0000259" key="6">
    <source>
        <dbReference type="PROSITE" id="PS51007"/>
    </source>
</evidence>
<feature type="domain" description="Cytochrome c" evidence="6">
    <location>
        <begin position="35"/>
        <end position="111"/>
    </location>
</feature>
<proteinExistence type="predicted"/>
<dbReference type="InterPro" id="IPR036909">
    <property type="entry name" value="Cyt_c-like_dom_sf"/>
</dbReference>
<protein>
    <recommendedName>
        <fullName evidence="6">Cytochrome c domain-containing protein</fullName>
    </recommendedName>
</protein>
<accession>A0A382HIR8</accession>
<dbReference type="InterPro" id="IPR008168">
    <property type="entry name" value="Cyt_C_IC"/>
</dbReference>
<evidence type="ECO:0000256" key="2">
    <source>
        <dbReference type="ARBA" id="ARBA00022617"/>
    </source>
</evidence>
<evidence type="ECO:0000256" key="5">
    <source>
        <dbReference type="ARBA" id="ARBA00023004"/>
    </source>
</evidence>
<dbReference type="InterPro" id="IPR009056">
    <property type="entry name" value="Cyt_c-like_dom"/>
</dbReference>
<dbReference type="SUPFAM" id="SSF46626">
    <property type="entry name" value="Cytochrome c"/>
    <property type="match status" value="1"/>
</dbReference>
<dbReference type="PROSITE" id="PS51007">
    <property type="entry name" value="CYTC"/>
    <property type="match status" value="1"/>
</dbReference>
<gene>
    <name evidence="7" type="ORF">METZ01_LOCUS240054</name>
</gene>
<dbReference type="Pfam" id="PF13442">
    <property type="entry name" value="Cytochrome_CBB3"/>
    <property type="match status" value="1"/>
</dbReference>
<keyword evidence="4" id="KW-0249">Electron transport</keyword>
<evidence type="ECO:0000313" key="7">
    <source>
        <dbReference type="EMBL" id="SVB87200.1"/>
    </source>
</evidence>
<keyword evidence="1" id="KW-0813">Transport</keyword>
<dbReference type="PROSITE" id="PS51257">
    <property type="entry name" value="PROKAR_LIPOPROTEIN"/>
    <property type="match status" value="1"/>
</dbReference>
<dbReference type="GO" id="GO:0009055">
    <property type="term" value="F:electron transfer activity"/>
    <property type="evidence" value="ECO:0007669"/>
    <property type="project" value="InterPro"/>
</dbReference>
<keyword evidence="3" id="KW-0479">Metal-binding</keyword>